<dbReference type="Proteomes" id="UP000664132">
    <property type="component" value="Unassembled WGS sequence"/>
</dbReference>
<name>A0A8H7W1L2_9HELO</name>
<evidence type="ECO:0000313" key="2">
    <source>
        <dbReference type="EMBL" id="KAG4414491.1"/>
    </source>
</evidence>
<dbReference type="EMBL" id="JAFJYH010000262">
    <property type="protein sequence ID" value="KAG4414491.1"/>
    <property type="molecule type" value="Genomic_DNA"/>
</dbReference>
<comment type="caution">
    <text evidence="2">The sequence shown here is derived from an EMBL/GenBank/DDBJ whole genome shotgun (WGS) entry which is preliminary data.</text>
</comment>
<gene>
    <name evidence="2" type="ORF">IFR04_012368</name>
</gene>
<organism evidence="2 3">
    <name type="scientific">Cadophora malorum</name>
    <dbReference type="NCBI Taxonomy" id="108018"/>
    <lineage>
        <taxon>Eukaryota</taxon>
        <taxon>Fungi</taxon>
        <taxon>Dikarya</taxon>
        <taxon>Ascomycota</taxon>
        <taxon>Pezizomycotina</taxon>
        <taxon>Leotiomycetes</taxon>
        <taxon>Helotiales</taxon>
        <taxon>Ploettnerulaceae</taxon>
        <taxon>Cadophora</taxon>
    </lineage>
</organism>
<sequence>MKILFILTFVASVYCAVNWVAGFSSLTVYAVSGAGGLWQNFIDRCQKFEDNGGAVRGLDCVGNGVFYLMGAAAAFGAGQAGAMYILNQGVTTQGGEYGAEYLQHLWDLPSPSPVLKIAP</sequence>
<reference evidence="2" key="1">
    <citation type="submission" date="2021-02" db="EMBL/GenBank/DDBJ databases">
        <title>Genome sequence Cadophora malorum strain M34.</title>
        <authorList>
            <person name="Stefanovic E."/>
            <person name="Vu D."/>
            <person name="Scully C."/>
            <person name="Dijksterhuis J."/>
            <person name="Roader J."/>
            <person name="Houbraken J."/>
        </authorList>
    </citation>
    <scope>NUCLEOTIDE SEQUENCE</scope>
    <source>
        <strain evidence="2">M34</strain>
    </source>
</reference>
<feature type="signal peptide" evidence="1">
    <location>
        <begin position="1"/>
        <end position="15"/>
    </location>
</feature>
<feature type="chain" id="PRO_5034766048" evidence="1">
    <location>
        <begin position="16"/>
        <end position="119"/>
    </location>
</feature>
<evidence type="ECO:0000256" key="1">
    <source>
        <dbReference type="SAM" id="SignalP"/>
    </source>
</evidence>
<dbReference type="OrthoDB" id="3596667at2759"/>
<keyword evidence="3" id="KW-1185">Reference proteome</keyword>
<proteinExistence type="predicted"/>
<evidence type="ECO:0000313" key="3">
    <source>
        <dbReference type="Proteomes" id="UP000664132"/>
    </source>
</evidence>
<dbReference type="AlphaFoldDB" id="A0A8H7W1L2"/>
<protein>
    <submittedName>
        <fullName evidence="2">Uncharacterized protein</fullName>
    </submittedName>
</protein>
<accession>A0A8H7W1L2</accession>
<keyword evidence="1" id="KW-0732">Signal</keyword>